<dbReference type="EMBL" id="AE004437">
    <property type="protein sequence ID" value="AAG20100.1"/>
    <property type="molecule type" value="Genomic_DNA"/>
</dbReference>
<evidence type="ECO:0000256" key="1">
    <source>
        <dbReference type="SAM" id="MobiDB-lite"/>
    </source>
</evidence>
<feature type="region of interest" description="Disordered" evidence="1">
    <location>
        <begin position="1"/>
        <end position="44"/>
    </location>
</feature>
<keyword evidence="3" id="KW-1185">Reference proteome</keyword>
<dbReference type="AlphaFoldDB" id="Q9HNX0"/>
<dbReference type="PaxDb" id="64091-VNG_1907H"/>
<organism evidence="2 3">
    <name type="scientific">Halobacterium salinarum (strain ATCC 700922 / JCM 11081 / NRC-1)</name>
    <name type="common">Halobacterium halobium</name>
    <dbReference type="NCBI Taxonomy" id="64091"/>
    <lineage>
        <taxon>Archaea</taxon>
        <taxon>Methanobacteriati</taxon>
        <taxon>Methanobacteriota</taxon>
        <taxon>Stenosarchaea group</taxon>
        <taxon>Halobacteria</taxon>
        <taxon>Halobacteriales</taxon>
        <taxon>Halobacteriaceae</taxon>
        <taxon>Halobacterium</taxon>
        <taxon>Halobacterium salinarum NRC-34001</taxon>
    </lineage>
</organism>
<accession>Q9HNX0</accession>
<gene>
    <name evidence="2" type="ordered locus">VNG_1907H</name>
</gene>
<evidence type="ECO:0000313" key="2">
    <source>
        <dbReference type="EMBL" id="AAG20100.1"/>
    </source>
</evidence>
<protein>
    <submittedName>
        <fullName evidence="2">Uncharacterized protein</fullName>
    </submittedName>
</protein>
<reference evidence="2 3" key="1">
    <citation type="journal article" date="2000" name="Proc. Natl. Acad. Sci. U.S.A.">
        <title>Genome sequence of Halobacterium species NRC-1.</title>
        <authorList>
            <person name="Ng W.V."/>
            <person name="Kennedy S.P."/>
            <person name="Mahairas G.G."/>
            <person name="Berquist B."/>
            <person name="Pan M."/>
            <person name="Shukla H.D."/>
            <person name="Lasky S.R."/>
            <person name="Baliga N.S."/>
            <person name="Thorsson V."/>
            <person name="Sbrogna J."/>
            <person name="Swartzell S."/>
            <person name="Weir D."/>
            <person name="Hall J."/>
            <person name="Dahl T.A."/>
            <person name="Welti R."/>
            <person name="Goo Y.A."/>
            <person name="Leithauser B."/>
            <person name="Keller K."/>
            <person name="Cruz R."/>
            <person name="Danson M.J."/>
            <person name="Hough D.W."/>
            <person name="Maddocks D.G."/>
            <person name="Jablonski P.E."/>
            <person name="Krebs M.P."/>
            <person name="Angevine C.M."/>
            <person name="Dale H."/>
            <person name="Isenbarger T.A."/>
            <person name="Peck R.F."/>
            <person name="Pohlschroder M."/>
            <person name="Spudich J.L."/>
            <person name="Jung K.W."/>
            <person name="Alam M."/>
            <person name="Freitas T."/>
            <person name="Hou S."/>
            <person name="Daniels C.J."/>
            <person name="Dennis P.P."/>
            <person name="Omer A.D."/>
            <person name="Ebhardt H."/>
            <person name="Lowe T.M."/>
            <person name="Liang P."/>
            <person name="Riley M."/>
            <person name="Hood L."/>
            <person name="DasSarma S."/>
        </authorList>
    </citation>
    <scope>NUCLEOTIDE SEQUENCE [LARGE SCALE GENOMIC DNA]</scope>
    <source>
        <strain evidence="3">ATCC 700922 / JCM 11081 / NRC-1</strain>
    </source>
</reference>
<dbReference type="PIR" id="H84341">
    <property type="entry name" value="H84341"/>
</dbReference>
<dbReference type="Proteomes" id="UP000000554">
    <property type="component" value="Chromosome"/>
</dbReference>
<dbReference type="KEGG" id="hal:VNG_1907H"/>
<sequence length="147" mass="15759">MRWGPLNPGLHNSVSRPAREVWPPSGRGHRTVLTAGVDGRGMSDGGNEYGSVSAVVDELHARAASLAENGDALGVVFPPSFMQRHTDAESFEAFMAASQWSVSSRAEFAAIPEAAFDEYVAARTSFSDFEAMLGQAGEEWMARQLGV</sequence>
<evidence type="ECO:0000313" key="3">
    <source>
        <dbReference type="Proteomes" id="UP000000554"/>
    </source>
</evidence>
<dbReference type="InParanoid" id="Q9HNX0"/>
<dbReference type="HOGENOM" id="CLU_145991_0_1_2"/>
<dbReference type="PATRIC" id="fig|64091.14.peg.1458"/>
<dbReference type="OrthoDB" id="178002at2157"/>
<proteinExistence type="predicted"/>
<name>Q9HNX0_HALSA</name>